<evidence type="ECO:0000256" key="6">
    <source>
        <dbReference type="ARBA" id="ARBA00022989"/>
    </source>
</evidence>
<dbReference type="GO" id="GO:0008381">
    <property type="term" value="F:mechanosensitive monoatomic ion channel activity"/>
    <property type="evidence" value="ECO:0007669"/>
    <property type="project" value="UniProtKB-UniRule"/>
</dbReference>
<evidence type="ECO:0000256" key="9">
    <source>
        <dbReference type="ARBA" id="ARBA00023303"/>
    </source>
</evidence>
<comment type="caution">
    <text evidence="11">The sequence shown here is derived from an EMBL/GenBank/DDBJ whole genome shotgun (WGS) entry which is preliminary data.</text>
</comment>
<dbReference type="AlphaFoldDB" id="A0A9X3S5R3"/>
<keyword evidence="4 10" id="KW-1003">Cell membrane</keyword>
<keyword evidence="7 10" id="KW-0406">Ion transport</keyword>
<evidence type="ECO:0000256" key="5">
    <source>
        <dbReference type="ARBA" id="ARBA00022692"/>
    </source>
</evidence>
<feature type="transmembrane region" description="Helical" evidence="10">
    <location>
        <begin position="71"/>
        <end position="96"/>
    </location>
</feature>
<keyword evidence="8 10" id="KW-0472">Membrane</keyword>
<comment type="subunit">
    <text evidence="10">Homopentamer.</text>
</comment>
<evidence type="ECO:0000256" key="4">
    <source>
        <dbReference type="ARBA" id="ARBA00022475"/>
    </source>
</evidence>
<evidence type="ECO:0000256" key="8">
    <source>
        <dbReference type="ARBA" id="ARBA00023136"/>
    </source>
</evidence>
<dbReference type="EMBL" id="JAPDOD010000053">
    <property type="protein sequence ID" value="MDA0165872.1"/>
    <property type="molecule type" value="Genomic_DNA"/>
</dbReference>
<dbReference type="RefSeq" id="WP_270045132.1">
    <property type="nucleotide sequence ID" value="NZ_JAPDOD010000053.1"/>
</dbReference>
<keyword evidence="12" id="KW-1185">Reference proteome</keyword>
<dbReference type="Proteomes" id="UP001149140">
    <property type="component" value="Unassembled WGS sequence"/>
</dbReference>
<dbReference type="NCBIfam" id="TIGR00220">
    <property type="entry name" value="mscL"/>
    <property type="match status" value="1"/>
</dbReference>
<keyword evidence="9 10" id="KW-0407">Ion channel</keyword>
<accession>A0A9X3S5R3</accession>
<comment type="similarity">
    <text evidence="2 10">Belongs to the MscL family.</text>
</comment>
<dbReference type="Pfam" id="PF01741">
    <property type="entry name" value="MscL"/>
    <property type="match status" value="1"/>
</dbReference>
<sequence length="135" mass="14609">MLVANATSMLKEFRAFILRGNVVDLAVAVVIGAAFTAVVNSFVKGLVTPLIAAIGGQPNFAALKFTINDSVFLYGAFFNAVLSFLIVGAVIFFFVVKPLNMLAARRKQESPEPAAPTEDVRVLIEIRDLLQNRPL</sequence>
<comment type="subcellular location">
    <subcellularLocation>
        <location evidence="1 10">Cell membrane</location>
        <topology evidence="1 10">Multi-pass membrane protein</topology>
    </subcellularLocation>
</comment>
<dbReference type="InterPro" id="IPR036019">
    <property type="entry name" value="MscL_channel"/>
</dbReference>
<evidence type="ECO:0000313" key="11">
    <source>
        <dbReference type="EMBL" id="MDA0165872.1"/>
    </source>
</evidence>
<evidence type="ECO:0000313" key="12">
    <source>
        <dbReference type="Proteomes" id="UP001149140"/>
    </source>
</evidence>
<dbReference type="InterPro" id="IPR019823">
    <property type="entry name" value="Mechanosensitive_channel_CS"/>
</dbReference>
<keyword evidence="6 10" id="KW-1133">Transmembrane helix</keyword>
<organism evidence="11 12">
    <name type="scientific">Solirubrobacter ginsenosidimutans</name>
    <dbReference type="NCBI Taxonomy" id="490573"/>
    <lineage>
        <taxon>Bacteria</taxon>
        <taxon>Bacillati</taxon>
        <taxon>Actinomycetota</taxon>
        <taxon>Thermoleophilia</taxon>
        <taxon>Solirubrobacterales</taxon>
        <taxon>Solirubrobacteraceae</taxon>
        <taxon>Solirubrobacter</taxon>
    </lineage>
</organism>
<dbReference type="PANTHER" id="PTHR30266">
    <property type="entry name" value="MECHANOSENSITIVE CHANNEL MSCL"/>
    <property type="match status" value="1"/>
</dbReference>
<evidence type="ECO:0000256" key="3">
    <source>
        <dbReference type="ARBA" id="ARBA00022448"/>
    </source>
</evidence>
<keyword evidence="5 10" id="KW-0812">Transmembrane</keyword>
<evidence type="ECO:0000256" key="7">
    <source>
        <dbReference type="ARBA" id="ARBA00023065"/>
    </source>
</evidence>
<dbReference type="PROSITE" id="PS01327">
    <property type="entry name" value="MSCL"/>
    <property type="match status" value="1"/>
</dbReference>
<protein>
    <recommendedName>
        <fullName evidence="10">Large-conductance mechanosensitive channel</fullName>
    </recommendedName>
</protein>
<evidence type="ECO:0000256" key="1">
    <source>
        <dbReference type="ARBA" id="ARBA00004651"/>
    </source>
</evidence>
<dbReference type="SUPFAM" id="SSF81330">
    <property type="entry name" value="Gated mechanosensitive channel"/>
    <property type="match status" value="1"/>
</dbReference>
<dbReference type="HAMAP" id="MF_00115">
    <property type="entry name" value="MscL"/>
    <property type="match status" value="1"/>
</dbReference>
<proteinExistence type="inferred from homology"/>
<gene>
    <name evidence="10 11" type="primary">mscL</name>
    <name evidence="11" type="ORF">OM076_36745</name>
</gene>
<dbReference type="InterPro" id="IPR037673">
    <property type="entry name" value="MSC/AndL"/>
</dbReference>
<dbReference type="InterPro" id="IPR001185">
    <property type="entry name" value="MS_channel"/>
</dbReference>
<dbReference type="PRINTS" id="PR01264">
    <property type="entry name" value="MECHCHANNEL"/>
</dbReference>
<evidence type="ECO:0000256" key="10">
    <source>
        <dbReference type="HAMAP-Rule" id="MF_00115"/>
    </source>
</evidence>
<reference evidence="11" key="1">
    <citation type="submission" date="2022-10" db="EMBL/GenBank/DDBJ databases">
        <title>The WGS of Solirubrobacter ginsenosidimutans DSM 21036.</title>
        <authorList>
            <person name="Jiang Z."/>
        </authorList>
    </citation>
    <scope>NUCLEOTIDE SEQUENCE</scope>
    <source>
        <strain evidence="11">DSM 21036</strain>
    </source>
</reference>
<comment type="function">
    <text evidence="10">Channel that opens in response to stretch forces in the membrane lipid bilayer. May participate in the regulation of osmotic pressure changes within the cell.</text>
</comment>
<feature type="transmembrane region" description="Helical" evidence="10">
    <location>
        <begin position="21"/>
        <end position="43"/>
    </location>
</feature>
<dbReference type="PANTHER" id="PTHR30266:SF2">
    <property type="entry name" value="LARGE-CONDUCTANCE MECHANOSENSITIVE CHANNEL"/>
    <property type="match status" value="1"/>
</dbReference>
<dbReference type="GO" id="GO:0005886">
    <property type="term" value="C:plasma membrane"/>
    <property type="evidence" value="ECO:0007669"/>
    <property type="project" value="UniProtKB-SubCell"/>
</dbReference>
<keyword evidence="3 10" id="KW-0813">Transport</keyword>
<evidence type="ECO:0000256" key="2">
    <source>
        <dbReference type="ARBA" id="ARBA00007254"/>
    </source>
</evidence>
<name>A0A9X3S5R3_9ACTN</name>
<dbReference type="Gene3D" id="1.10.1200.120">
    <property type="entry name" value="Large-conductance mechanosensitive channel, MscL, domain 1"/>
    <property type="match status" value="1"/>
</dbReference>